<evidence type="ECO:0000313" key="14">
    <source>
        <dbReference type="EMBL" id="KAK2856931.1"/>
    </source>
</evidence>
<feature type="domain" description="RRM" evidence="13">
    <location>
        <begin position="45"/>
        <end position="123"/>
    </location>
</feature>
<organism evidence="14 15">
    <name type="scientific">Channa striata</name>
    <name type="common">Snakehead murrel</name>
    <name type="synonym">Ophicephalus striatus</name>
    <dbReference type="NCBI Taxonomy" id="64152"/>
    <lineage>
        <taxon>Eukaryota</taxon>
        <taxon>Metazoa</taxon>
        <taxon>Chordata</taxon>
        <taxon>Craniata</taxon>
        <taxon>Vertebrata</taxon>
        <taxon>Euteleostomi</taxon>
        <taxon>Actinopterygii</taxon>
        <taxon>Neopterygii</taxon>
        <taxon>Teleostei</taxon>
        <taxon>Neoteleostei</taxon>
        <taxon>Acanthomorphata</taxon>
        <taxon>Anabantaria</taxon>
        <taxon>Anabantiformes</taxon>
        <taxon>Channoidei</taxon>
        <taxon>Channidae</taxon>
        <taxon>Channa</taxon>
    </lineage>
</organism>
<dbReference type="GO" id="GO:0007283">
    <property type="term" value="P:spermatogenesis"/>
    <property type="evidence" value="ECO:0007669"/>
    <property type="project" value="UniProtKB-KW"/>
</dbReference>
<dbReference type="SUPFAM" id="SSF54928">
    <property type="entry name" value="RNA-binding domain, RBD"/>
    <property type="match status" value="1"/>
</dbReference>
<dbReference type="PROSITE" id="PS50102">
    <property type="entry name" value="RRM"/>
    <property type="match status" value="1"/>
</dbReference>
<keyword evidence="4" id="KW-0221">Differentiation</keyword>
<dbReference type="PANTHER" id="PTHR11176:SF57">
    <property type="entry name" value="PROTEIN BOULE"/>
    <property type="match status" value="1"/>
</dbReference>
<dbReference type="InterPro" id="IPR000504">
    <property type="entry name" value="RRM_dom"/>
</dbReference>
<comment type="subunit">
    <text evidence="9">Interacts with DAZ1 and DAZL.</text>
</comment>
<dbReference type="Proteomes" id="UP001187415">
    <property type="component" value="Unassembled WGS sequence"/>
</dbReference>
<dbReference type="GO" id="GO:0070935">
    <property type="term" value="P:3'-UTR-mediated mRNA stabilization"/>
    <property type="evidence" value="ECO:0007669"/>
    <property type="project" value="TreeGrafter"/>
</dbReference>
<accession>A0AA88T3A0</accession>
<dbReference type="GO" id="GO:0045948">
    <property type="term" value="P:positive regulation of translational initiation"/>
    <property type="evidence" value="ECO:0007669"/>
    <property type="project" value="TreeGrafter"/>
</dbReference>
<dbReference type="PANTHER" id="PTHR11176">
    <property type="entry name" value="BOULE-RELATED"/>
    <property type="match status" value="1"/>
</dbReference>
<evidence type="ECO:0000256" key="4">
    <source>
        <dbReference type="ARBA" id="ARBA00022782"/>
    </source>
</evidence>
<evidence type="ECO:0000256" key="10">
    <source>
        <dbReference type="ARBA" id="ARBA00072848"/>
    </source>
</evidence>
<dbReference type="Gene3D" id="3.30.70.330">
    <property type="match status" value="1"/>
</dbReference>
<keyword evidence="5" id="KW-0810">Translation regulation</keyword>
<dbReference type="AlphaFoldDB" id="A0AA88T3A0"/>
<protein>
    <recommendedName>
        <fullName evidence="10">Protein boule-like</fullName>
    </recommendedName>
</protein>
<evidence type="ECO:0000256" key="3">
    <source>
        <dbReference type="ARBA" id="ARBA00022490"/>
    </source>
</evidence>
<evidence type="ECO:0000256" key="8">
    <source>
        <dbReference type="ARBA" id="ARBA00060279"/>
    </source>
</evidence>
<dbReference type="InterPro" id="IPR034988">
    <property type="entry name" value="DAZ_BOULE_RRM"/>
</dbReference>
<dbReference type="SMART" id="SM00360">
    <property type="entry name" value="RRM"/>
    <property type="match status" value="1"/>
</dbReference>
<evidence type="ECO:0000256" key="12">
    <source>
        <dbReference type="SAM" id="MobiDB-lite"/>
    </source>
</evidence>
<evidence type="ECO:0000256" key="5">
    <source>
        <dbReference type="ARBA" id="ARBA00022845"/>
    </source>
</evidence>
<reference evidence="14" key="1">
    <citation type="submission" date="2023-07" db="EMBL/GenBank/DDBJ databases">
        <title>Chromosome-level Genome Assembly of Striped Snakehead (Channa striata).</title>
        <authorList>
            <person name="Liu H."/>
        </authorList>
    </citation>
    <scope>NUCLEOTIDE SEQUENCE</scope>
    <source>
        <strain evidence="14">Gz</strain>
        <tissue evidence="14">Muscle</tissue>
    </source>
</reference>
<evidence type="ECO:0000256" key="1">
    <source>
        <dbReference type="ARBA" id="ARBA00004496"/>
    </source>
</evidence>
<dbReference type="FunFam" id="3.30.70.330:FF:000167">
    <property type="entry name" value="protein boule-like isoform X1"/>
    <property type="match status" value="1"/>
</dbReference>
<gene>
    <name evidence="14" type="ORF">Q5P01_005666</name>
</gene>
<comment type="caution">
    <text evidence="14">The sequence shown here is derived from an EMBL/GenBank/DDBJ whole genome shotgun (WGS) entry which is preliminary data.</text>
</comment>
<feature type="region of interest" description="Disordered" evidence="12">
    <location>
        <begin position="1"/>
        <end position="36"/>
    </location>
</feature>
<dbReference type="InterPro" id="IPR012677">
    <property type="entry name" value="Nucleotide-bd_a/b_plait_sf"/>
</dbReference>
<evidence type="ECO:0000256" key="2">
    <source>
        <dbReference type="ARBA" id="ARBA00022473"/>
    </source>
</evidence>
<keyword evidence="3" id="KW-0963">Cytoplasm</keyword>
<dbReference type="GO" id="GO:0051321">
    <property type="term" value="P:meiotic cell cycle"/>
    <property type="evidence" value="ECO:0007669"/>
    <property type="project" value="UniProtKB-ARBA"/>
</dbReference>
<proteinExistence type="predicted"/>
<dbReference type="GO" id="GO:0008494">
    <property type="term" value="F:translation activator activity"/>
    <property type="evidence" value="ECO:0007669"/>
    <property type="project" value="TreeGrafter"/>
</dbReference>
<dbReference type="CDD" id="cd12412">
    <property type="entry name" value="RRM_DAZL_BOULE"/>
    <property type="match status" value="1"/>
</dbReference>
<dbReference type="GO" id="GO:0030154">
    <property type="term" value="P:cell differentiation"/>
    <property type="evidence" value="ECO:0007669"/>
    <property type="project" value="UniProtKB-KW"/>
</dbReference>
<dbReference type="GO" id="GO:0005737">
    <property type="term" value="C:cytoplasm"/>
    <property type="evidence" value="ECO:0007669"/>
    <property type="project" value="UniProtKB-SubCell"/>
</dbReference>
<comment type="subcellular location">
    <subcellularLocation>
        <location evidence="1">Cytoplasm</location>
    </subcellularLocation>
</comment>
<feature type="compositionally biased region" description="Low complexity" evidence="12">
    <location>
        <begin position="11"/>
        <end position="20"/>
    </location>
</feature>
<keyword evidence="2" id="KW-0217">Developmental protein</keyword>
<dbReference type="InterPro" id="IPR035979">
    <property type="entry name" value="RBD_domain_sf"/>
</dbReference>
<name>A0AA88T3A0_CHASR</name>
<evidence type="ECO:0000256" key="11">
    <source>
        <dbReference type="PROSITE-ProRule" id="PRU00176"/>
    </source>
</evidence>
<sequence length="311" mass="34398">MDAAMDVDKQNSNGSCSSSSDALCPESRTDGVTHHTSQFGTVIPNRIFVGGIDGEDNKSDLLHFFSQLGVVKEVKIVTDPSSGMPKGYGFVTFETQEEALKVLHDANGIYFKNKKLNIGQAVRKQQASRQIKRMPAVNPHQAKHLPMSCGNLYLTTPRGHPYTYHNGVAYFHCPSINAPAKHWPPAPPLMLPQSYQPVYQQPATNYCQCVPNACQLNGLQPLMPSGPTVFAQQSEYLYQPADGGSVQPPLPVMDDITPEPPTQQINLMFPHSWVHPKPGNHPHTHHNCYQYLHETAEPPDATMLHTSLLLM</sequence>
<dbReference type="EMBL" id="JAUPFM010000003">
    <property type="protein sequence ID" value="KAK2856931.1"/>
    <property type="molecule type" value="Genomic_DNA"/>
</dbReference>
<comment type="function">
    <text evidence="8">Probable RNA-binding protein, which may be required during spermatogenesis. May act by binding to the 3'-UTR of mRNAs and regulating their translation.</text>
</comment>
<dbReference type="GO" id="GO:0003730">
    <property type="term" value="F:mRNA 3'-UTR binding"/>
    <property type="evidence" value="ECO:0007669"/>
    <property type="project" value="TreeGrafter"/>
</dbReference>
<keyword evidence="15" id="KW-1185">Reference proteome</keyword>
<evidence type="ECO:0000313" key="15">
    <source>
        <dbReference type="Proteomes" id="UP001187415"/>
    </source>
</evidence>
<dbReference type="Pfam" id="PF00076">
    <property type="entry name" value="RRM_1"/>
    <property type="match status" value="1"/>
</dbReference>
<evidence type="ECO:0000259" key="13">
    <source>
        <dbReference type="PROSITE" id="PS50102"/>
    </source>
</evidence>
<evidence type="ECO:0000256" key="9">
    <source>
        <dbReference type="ARBA" id="ARBA00062241"/>
    </source>
</evidence>
<evidence type="ECO:0000256" key="6">
    <source>
        <dbReference type="ARBA" id="ARBA00022871"/>
    </source>
</evidence>
<evidence type="ECO:0000256" key="7">
    <source>
        <dbReference type="ARBA" id="ARBA00022884"/>
    </source>
</evidence>
<keyword evidence="6" id="KW-0744">Spermatogenesis</keyword>
<keyword evidence="7 11" id="KW-0694">RNA-binding</keyword>